<dbReference type="InterPro" id="IPR001466">
    <property type="entry name" value="Beta-lactam-related"/>
</dbReference>
<keyword evidence="1" id="KW-1133">Transmembrane helix</keyword>
<dbReference type="PANTHER" id="PTHR46825">
    <property type="entry name" value="D-ALANYL-D-ALANINE-CARBOXYPEPTIDASE/ENDOPEPTIDASE AMPH"/>
    <property type="match status" value="1"/>
</dbReference>
<dbReference type="SUPFAM" id="SSF56601">
    <property type="entry name" value="beta-lactamase/transpeptidase-like"/>
    <property type="match status" value="1"/>
</dbReference>
<sequence>MPVKRSKTIFRIVLFIGTAISLFFVPWTILWAYFQPLPTTVQEEVNQSVAQHFDGMIVYIDQKGKDPKTYTAGFHNRAQKIPAKPDALFKIASIGKLYVAVSIAKLTNAGSIDLNKTVADYFPEYKNHIANADKAPIRLLVQHRSGIPNYTNSQAFWEHPPKDKQETLKLIWDQPASFEPDADYEYSNVNYLLLSMLIEKVTGMSRFAYFKQEILEPLELHHTYESINTVNLDDVMSGYYVGFEEDTKTNNYCSLLATAEDVGKFIRALNEGTVFKAGEQAIYNDLYKYEHTGLVVGYQSIAKYHKDLDAVVVQFVNTTNFDGYTWNLGEIAYNRVVSLIKN</sequence>
<proteinExistence type="predicted"/>
<dbReference type="PANTHER" id="PTHR46825:SF9">
    <property type="entry name" value="BETA-LACTAMASE-RELATED DOMAIN-CONTAINING PROTEIN"/>
    <property type="match status" value="1"/>
</dbReference>
<keyword evidence="1" id="KW-0812">Transmembrane</keyword>
<dbReference type="AlphaFoldDB" id="A0A1I7H6Y8"/>
<dbReference type="InterPro" id="IPR050491">
    <property type="entry name" value="AmpC-like"/>
</dbReference>
<accession>A0A1I7H6Y8</accession>
<feature type="domain" description="Beta-lactamase-related" evidence="2">
    <location>
        <begin position="47"/>
        <end position="281"/>
    </location>
</feature>
<evidence type="ECO:0000256" key="1">
    <source>
        <dbReference type="SAM" id="Phobius"/>
    </source>
</evidence>
<evidence type="ECO:0000313" key="4">
    <source>
        <dbReference type="Proteomes" id="UP000199138"/>
    </source>
</evidence>
<reference evidence="3 4" key="1">
    <citation type="submission" date="2016-10" db="EMBL/GenBank/DDBJ databases">
        <authorList>
            <person name="de Groot N.N."/>
        </authorList>
    </citation>
    <scope>NUCLEOTIDE SEQUENCE [LARGE SCALE GENOMIC DNA]</scope>
    <source>
        <strain evidence="3 4">CGMCC 1.12333</strain>
    </source>
</reference>
<dbReference type="EMBL" id="FPBK01000007">
    <property type="protein sequence ID" value="SFU56471.1"/>
    <property type="molecule type" value="Genomic_DNA"/>
</dbReference>
<dbReference type="InterPro" id="IPR012338">
    <property type="entry name" value="Beta-lactam/transpept-like"/>
</dbReference>
<dbReference type="Proteomes" id="UP000199138">
    <property type="component" value="Unassembled WGS sequence"/>
</dbReference>
<dbReference type="OrthoDB" id="9793489at2"/>
<keyword evidence="4" id="KW-1185">Reference proteome</keyword>
<protein>
    <submittedName>
        <fullName evidence="3">CubicO group peptidase, beta-lactamase class C family</fullName>
    </submittedName>
</protein>
<dbReference type="STRING" id="1224947.SAMN05216480_107147"/>
<dbReference type="RefSeq" id="WP_093025201.1">
    <property type="nucleotide sequence ID" value="NZ_FPBK01000007.1"/>
</dbReference>
<evidence type="ECO:0000259" key="2">
    <source>
        <dbReference type="Pfam" id="PF00144"/>
    </source>
</evidence>
<organism evidence="3 4">
    <name type="scientific">Pustulibacterium marinum</name>
    <dbReference type="NCBI Taxonomy" id="1224947"/>
    <lineage>
        <taxon>Bacteria</taxon>
        <taxon>Pseudomonadati</taxon>
        <taxon>Bacteroidota</taxon>
        <taxon>Flavobacteriia</taxon>
        <taxon>Flavobacteriales</taxon>
        <taxon>Flavobacteriaceae</taxon>
        <taxon>Pustulibacterium</taxon>
    </lineage>
</organism>
<gene>
    <name evidence="3" type="ORF">SAMN05216480_107147</name>
</gene>
<dbReference type="Gene3D" id="3.40.710.10">
    <property type="entry name" value="DD-peptidase/beta-lactamase superfamily"/>
    <property type="match status" value="1"/>
</dbReference>
<name>A0A1I7H6Y8_9FLAO</name>
<dbReference type="Pfam" id="PF00144">
    <property type="entry name" value="Beta-lactamase"/>
    <property type="match status" value="1"/>
</dbReference>
<keyword evidence="1" id="KW-0472">Membrane</keyword>
<feature type="transmembrane region" description="Helical" evidence="1">
    <location>
        <begin position="12"/>
        <end position="34"/>
    </location>
</feature>
<evidence type="ECO:0000313" key="3">
    <source>
        <dbReference type="EMBL" id="SFU56471.1"/>
    </source>
</evidence>